<keyword evidence="3" id="KW-1185">Reference proteome</keyword>
<dbReference type="Pfam" id="PF01385">
    <property type="entry name" value="OrfB_IS605"/>
    <property type="match status" value="1"/>
</dbReference>
<dbReference type="EMBL" id="MKZS01000001">
    <property type="protein sequence ID" value="OLT61904.1"/>
    <property type="molecule type" value="Genomic_DNA"/>
</dbReference>
<dbReference type="NCBIfam" id="NF040570">
    <property type="entry name" value="guided_TnpB"/>
    <property type="match status" value="1"/>
</dbReference>
<proteinExistence type="predicted"/>
<accession>A0A1U7N7L7</accession>
<organism evidence="2 3">
    <name type="scientific">Moorena bouillonii PNG</name>
    <dbReference type="NCBI Taxonomy" id="568701"/>
    <lineage>
        <taxon>Bacteria</taxon>
        <taxon>Bacillati</taxon>
        <taxon>Cyanobacteriota</taxon>
        <taxon>Cyanophyceae</taxon>
        <taxon>Coleofasciculales</taxon>
        <taxon>Coleofasciculaceae</taxon>
        <taxon>Moorena</taxon>
    </lineage>
</organism>
<sequence>MEFKAVLKEPQRFAINEAIRTARFVRNKVLRYWMDNRGTGKKELYRYNTQLRDEFKFVKDLNSHACQASVENVERAIKRFFDNCQNKIPGKKGYPRFKKHSRSVEYKQSGWKLSPDKKSIKFTDKKGIGQVKLKGNWDLWRFDQKLIKRVRIVQRSDGYYVQFCVKVDNYDQLEATGFTVGLDVGLKEFYTDSDGYSEPNPRFYRKGEKRLKFYQRRVSRKKKGSTNLRRAINRLGRHHLKISRQREEHAKRLVRSYRKNKEAFMVSRLCIKGLNLCY</sequence>
<name>A0A1U7N7L7_9CYAN</name>
<protein>
    <submittedName>
        <fullName evidence="2">Transposase</fullName>
    </submittedName>
</protein>
<evidence type="ECO:0000259" key="1">
    <source>
        <dbReference type="Pfam" id="PF01385"/>
    </source>
</evidence>
<feature type="domain" description="Probable transposase IS891/IS1136/IS1341" evidence="1">
    <location>
        <begin position="162"/>
        <end position="273"/>
    </location>
</feature>
<dbReference type="InterPro" id="IPR001959">
    <property type="entry name" value="Transposase"/>
</dbReference>
<dbReference type="AlphaFoldDB" id="A0A1U7N7L7"/>
<comment type="caution">
    <text evidence="2">The sequence shown here is derived from an EMBL/GenBank/DDBJ whole genome shotgun (WGS) entry which is preliminary data.</text>
</comment>
<reference evidence="2 3" key="1">
    <citation type="submission" date="2016-10" db="EMBL/GenBank/DDBJ databases">
        <title>Comparative genomics uncovers the prolific and rare metabolic potential of the cyanobacterial genus Moorea.</title>
        <authorList>
            <person name="Leao T."/>
            <person name="Castelao G."/>
            <person name="Korobeynikov A."/>
            <person name="Monroe E.A."/>
            <person name="Podell S."/>
            <person name="Glukhov E."/>
            <person name="Allen E."/>
            <person name="Gerwick W.H."/>
            <person name="Gerwick L."/>
        </authorList>
    </citation>
    <scope>NUCLEOTIDE SEQUENCE [LARGE SCALE GENOMIC DNA]</scope>
    <source>
        <strain evidence="2 3">PNG5-198</strain>
    </source>
</reference>
<evidence type="ECO:0000313" key="2">
    <source>
        <dbReference type="EMBL" id="OLT61904.1"/>
    </source>
</evidence>
<gene>
    <name evidence="2" type="ORF">BJP37_25625</name>
</gene>
<dbReference type="Proteomes" id="UP000186657">
    <property type="component" value="Unassembled WGS sequence"/>
</dbReference>
<evidence type="ECO:0000313" key="3">
    <source>
        <dbReference type="Proteomes" id="UP000186657"/>
    </source>
</evidence>